<dbReference type="SMART" id="SM00062">
    <property type="entry name" value="PBPb"/>
    <property type="match status" value="1"/>
</dbReference>
<feature type="signal peptide" evidence="9">
    <location>
        <begin position="1"/>
        <end position="26"/>
    </location>
</feature>
<dbReference type="EMBL" id="JAXOJX010000111">
    <property type="protein sequence ID" value="MDZ5461378.1"/>
    <property type="molecule type" value="Genomic_DNA"/>
</dbReference>
<dbReference type="Gene3D" id="3.30.565.10">
    <property type="entry name" value="Histidine kinase-like ATPase, C-terminal domain"/>
    <property type="match status" value="1"/>
</dbReference>
<dbReference type="InterPro" id="IPR036890">
    <property type="entry name" value="HATPase_C_sf"/>
</dbReference>
<dbReference type="SMART" id="SM00388">
    <property type="entry name" value="HisKA"/>
    <property type="match status" value="1"/>
</dbReference>
<feature type="modified residue" description="4-aspartylphosphate" evidence="6">
    <location>
        <position position="640"/>
    </location>
</feature>
<dbReference type="Gene3D" id="3.40.50.2300">
    <property type="match status" value="1"/>
</dbReference>
<comment type="catalytic activity">
    <reaction evidence="1">
        <text>ATP + protein L-histidine = ADP + protein N-phospho-L-histidine.</text>
        <dbReference type="EC" id="2.7.13.3"/>
    </reaction>
</comment>
<keyword evidence="14" id="KW-1185">Reference proteome</keyword>
<dbReference type="CDD" id="cd16922">
    <property type="entry name" value="HATPase_EvgS-ArcB-TorS-like"/>
    <property type="match status" value="1"/>
</dbReference>
<dbReference type="InterPro" id="IPR036097">
    <property type="entry name" value="HisK_dim/P_sf"/>
</dbReference>
<evidence type="ECO:0000256" key="4">
    <source>
        <dbReference type="ARBA" id="ARBA00023012"/>
    </source>
</evidence>
<name>A0ABU5IR58_9BURK</name>
<evidence type="ECO:0000256" key="5">
    <source>
        <dbReference type="PROSITE-ProRule" id="PRU00110"/>
    </source>
</evidence>
<dbReference type="Pfam" id="PF00512">
    <property type="entry name" value="HisKA"/>
    <property type="match status" value="1"/>
</dbReference>
<dbReference type="Gene3D" id="3.40.190.10">
    <property type="entry name" value="Periplasmic binding protein-like II"/>
    <property type="match status" value="2"/>
</dbReference>
<evidence type="ECO:0000256" key="3">
    <source>
        <dbReference type="ARBA" id="ARBA00022553"/>
    </source>
</evidence>
<dbReference type="InterPro" id="IPR006311">
    <property type="entry name" value="TAT_signal"/>
</dbReference>
<evidence type="ECO:0000313" key="14">
    <source>
        <dbReference type="Proteomes" id="UP001293718"/>
    </source>
</evidence>
<feature type="domain" description="Response regulatory" evidence="11">
    <location>
        <begin position="591"/>
        <end position="707"/>
    </location>
</feature>
<dbReference type="InterPro" id="IPR036641">
    <property type="entry name" value="HPT_dom_sf"/>
</dbReference>
<gene>
    <name evidence="13" type="ORF">SM757_32865</name>
</gene>
<dbReference type="EC" id="2.7.13.3" evidence="2"/>
<evidence type="ECO:0000256" key="1">
    <source>
        <dbReference type="ARBA" id="ARBA00000085"/>
    </source>
</evidence>
<keyword evidence="9" id="KW-0732">Signal</keyword>
<dbReference type="CDD" id="cd17546">
    <property type="entry name" value="REC_hyHK_CKI1_RcsC-like"/>
    <property type="match status" value="1"/>
</dbReference>
<evidence type="ECO:0000256" key="7">
    <source>
        <dbReference type="SAM" id="Coils"/>
    </source>
</evidence>
<feature type="modified residue" description="Phosphohistidine" evidence="5">
    <location>
        <position position="796"/>
    </location>
</feature>
<dbReference type="PROSITE" id="PS51318">
    <property type="entry name" value="TAT"/>
    <property type="match status" value="1"/>
</dbReference>
<evidence type="ECO:0000256" key="6">
    <source>
        <dbReference type="PROSITE-ProRule" id="PRU00169"/>
    </source>
</evidence>
<feature type="domain" description="HPt" evidence="12">
    <location>
        <begin position="757"/>
        <end position="854"/>
    </location>
</feature>
<keyword evidence="4" id="KW-0902">Two-component regulatory system</keyword>
<sequence>MSSPTSSPLRRRAWLGLALATAGARAAGLSAPAASAVRPRGKPLVVHGDRSLPPYEFLEDGLAKGLNVDVFHALGQVLGREIEYRLRDWGEAQAAVVAGEGEVLPPIVSTAARREHFAFTRTLWTLEFALFAREAEAERVAHANPGTLRIGVSAAGFARQHFSARYPGVRLVTVADTSDGMRRLQRGEIDAYAGEVRASLTFVQELDIGGVAQAGGPFALQEAGIAVHRRNPQLLQELDAAVARIKADGMLDRLVDKWSAPNDRAFSRAQLWGAALAAAGTAGLGVLGTMLAVQRRRGRLLQAEVEQRRLAEAQLEAARTEAEAARQAAEQATRAKADFLANMSHEIRTPMNAIIGLSRLMRHGGADEQTNAERLRKIDTAAQHLVSLVSDVLDLSKIEAGKLVLDEAEFNLVSLLQSVQSHVAVMAEQKGLQVSIAADAPPGMLVGDPTRIRQALLNLAANAVKFTERGRVDIRARVVADTEAGVTLLLEVEDTGPGIAAGQIDRLFDAFEQADASTTRRYGGTGLGLSITRMLAERMGGQVGVSSRLGEGSRFWFTVQLRRGSTEAHPTPTAPGLRALDLLRQRHAGARVLVVEDNPVNLEVTTSLVRHAGLEVSSAGNGREALERVAALQAQLVLMDLQMPEMDGFEATIALRRRFSSGQLPILALTANAFDEDRRACLLAGMNGFVAKPVDPDSLYEQLLKWLDPCRQGADAPLPAAPVPAGEDGPAPQDALAALRRLDGLDVEAGLRSLAGDEAHYRALLSRLADDMDTGMAALQEAAARGDHRAVGSALHSLRGAAGTLGAQVLTGPWLALEGELREGRHGDLPARVQPLVAQACGFAASLRDALRHGAQPG</sequence>
<dbReference type="InterPro" id="IPR011006">
    <property type="entry name" value="CheY-like_superfamily"/>
</dbReference>
<dbReference type="Pfam" id="PF00497">
    <property type="entry name" value="SBP_bac_3"/>
    <property type="match status" value="1"/>
</dbReference>
<feature type="transmembrane region" description="Helical" evidence="8">
    <location>
        <begin position="271"/>
        <end position="293"/>
    </location>
</feature>
<feature type="chain" id="PRO_5047416192" description="histidine kinase" evidence="9">
    <location>
        <begin position="27"/>
        <end position="858"/>
    </location>
</feature>
<dbReference type="InterPro" id="IPR008207">
    <property type="entry name" value="Sig_transdc_His_kin_Hpt_dom"/>
</dbReference>
<accession>A0ABU5IR58</accession>
<evidence type="ECO:0000259" key="10">
    <source>
        <dbReference type="PROSITE" id="PS50109"/>
    </source>
</evidence>
<dbReference type="PANTHER" id="PTHR45339:SF5">
    <property type="entry name" value="HISTIDINE KINASE"/>
    <property type="match status" value="1"/>
</dbReference>
<dbReference type="SUPFAM" id="SSF52172">
    <property type="entry name" value="CheY-like"/>
    <property type="match status" value="1"/>
</dbReference>
<evidence type="ECO:0000256" key="9">
    <source>
        <dbReference type="SAM" id="SignalP"/>
    </source>
</evidence>
<keyword evidence="8" id="KW-1133">Transmembrane helix</keyword>
<evidence type="ECO:0000256" key="8">
    <source>
        <dbReference type="SAM" id="Phobius"/>
    </source>
</evidence>
<dbReference type="InterPro" id="IPR001638">
    <property type="entry name" value="Solute-binding_3/MltF_N"/>
</dbReference>
<organism evidence="13 14">
    <name type="scientific">Azohydromonas lata</name>
    <dbReference type="NCBI Taxonomy" id="45677"/>
    <lineage>
        <taxon>Bacteria</taxon>
        <taxon>Pseudomonadati</taxon>
        <taxon>Pseudomonadota</taxon>
        <taxon>Betaproteobacteria</taxon>
        <taxon>Burkholderiales</taxon>
        <taxon>Sphaerotilaceae</taxon>
        <taxon>Azohydromonas</taxon>
    </lineage>
</organism>
<dbReference type="Pfam" id="PF02518">
    <property type="entry name" value="HATPase_c"/>
    <property type="match status" value="1"/>
</dbReference>
<dbReference type="PROSITE" id="PS50894">
    <property type="entry name" value="HPT"/>
    <property type="match status" value="1"/>
</dbReference>
<dbReference type="SMART" id="SM00387">
    <property type="entry name" value="HATPase_c"/>
    <property type="match status" value="1"/>
</dbReference>
<dbReference type="SUPFAM" id="SSF47384">
    <property type="entry name" value="Homodimeric domain of signal transducing histidine kinase"/>
    <property type="match status" value="1"/>
</dbReference>
<reference evidence="13 14" key="1">
    <citation type="submission" date="2023-11" db="EMBL/GenBank/DDBJ databases">
        <title>Draft genome of Azohydromonas lata strain H1 (DSM1123), a polyhydroxyalkanoate producer.</title>
        <authorList>
            <person name="Traversa D."/>
            <person name="D'Addabbo P."/>
            <person name="Pazzani C."/>
            <person name="Manzari C."/>
            <person name="Chiara M."/>
            <person name="Scrascia M."/>
        </authorList>
    </citation>
    <scope>NUCLEOTIDE SEQUENCE [LARGE SCALE GENOMIC DNA]</scope>
    <source>
        <strain evidence="13 14">H1</strain>
    </source>
</reference>
<dbReference type="InterPro" id="IPR003661">
    <property type="entry name" value="HisK_dim/P_dom"/>
</dbReference>
<keyword evidence="7" id="KW-0175">Coiled coil</keyword>
<dbReference type="SMART" id="SM00448">
    <property type="entry name" value="REC"/>
    <property type="match status" value="1"/>
</dbReference>
<evidence type="ECO:0000256" key="2">
    <source>
        <dbReference type="ARBA" id="ARBA00012438"/>
    </source>
</evidence>
<dbReference type="InterPro" id="IPR001789">
    <property type="entry name" value="Sig_transdc_resp-reg_receiver"/>
</dbReference>
<evidence type="ECO:0000313" key="13">
    <source>
        <dbReference type="EMBL" id="MDZ5461378.1"/>
    </source>
</evidence>
<dbReference type="RefSeq" id="WP_322468557.1">
    <property type="nucleotide sequence ID" value="NZ_JAXOJX010000111.1"/>
</dbReference>
<dbReference type="SUPFAM" id="SSF55874">
    <property type="entry name" value="ATPase domain of HSP90 chaperone/DNA topoisomerase II/histidine kinase"/>
    <property type="match status" value="1"/>
</dbReference>
<evidence type="ECO:0000259" key="12">
    <source>
        <dbReference type="PROSITE" id="PS50894"/>
    </source>
</evidence>
<dbReference type="CDD" id="cd13704">
    <property type="entry name" value="PBP2_HisK"/>
    <property type="match status" value="1"/>
</dbReference>
<keyword evidence="8" id="KW-0812">Transmembrane</keyword>
<proteinExistence type="predicted"/>
<keyword evidence="8" id="KW-0472">Membrane</keyword>
<dbReference type="Gene3D" id="1.20.120.160">
    <property type="entry name" value="HPT domain"/>
    <property type="match status" value="1"/>
</dbReference>
<dbReference type="PROSITE" id="PS50109">
    <property type="entry name" value="HIS_KIN"/>
    <property type="match status" value="1"/>
</dbReference>
<dbReference type="InterPro" id="IPR004358">
    <property type="entry name" value="Sig_transdc_His_kin-like_C"/>
</dbReference>
<comment type="caution">
    <text evidence="13">The sequence shown here is derived from an EMBL/GenBank/DDBJ whole genome shotgun (WGS) entry which is preliminary data.</text>
</comment>
<dbReference type="PANTHER" id="PTHR45339">
    <property type="entry name" value="HYBRID SIGNAL TRANSDUCTION HISTIDINE KINASE J"/>
    <property type="match status" value="1"/>
</dbReference>
<dbReference type="PRINTS" id="PR00344">
    <property type="entry name" value="BCTRLSENSOR"/>
</dbReference>
<evidence type="ECO:0000259" key="11">
    <source>
        <dbReference type="PROSITE" id="PS50110"/>
    </source>
</evidence>
<dbReference type="InterPro" id="IPR003594">
    <property type="entry name" value="HATPase_dom"/>
</dbReference>
<dbReference type="Pfam" id="PF00072">
    <property type="entry name" value="Response_reg"/>
    <property type="match status" value="1"/>
</dbReference>
<feature type="domain" description="Histidine kinase" evidence="10">
    <location>
        <begin position="342"/>
        <end position="563"/>
    </location>
</feature>
<feature type="coiled-coil region" evidence="7">
    <location>
        <begin position="301"/>
        <end position="342"/>
    </location>
</feature>
<protein>
    <recommendedName>
        <fullName evidence="2">histidine kinase</fullName>
        <ecNumber evidence="2">2.7.13.3</ecNumber>
    </recommendedName>
</protein>
<dbReference type="SUPFAM" id="SSF53850">
    <property type="entry name" value="Periplasmic binding protein-like II"/>
    <property type="match status" value="1"/>
</dbReference>
<dbReference type="Pfam" id="PF01627">
    <property type="entry name" value="Hpt"/>
    <property type="match status" value="1"/>
</dbReference>
<dbReference type="Proteomes" id="UP001293718">
    <property type="component" value="Unassembled WGS sequence"/>
</dbReference>
<dbReference type="InterPro" id="IPR005467">
    <property type="entry name" value="His_kinase_dom"/>
</dbReference>
<dbReference type="PROSITE" id="PS50110">
    <property type="entry name" value="RESPONSE_REGULATORY"/>
    <property type="match status" value="1"/>
</dbReference>
<keyword evidence="3 6" id="KW-0597">Phosphoprotein</keyword>
<dbReference type="SUPFAM" id="SSF47226">
    <property type="entry name" value="Histidine-containing phosphotransfer domain, HPT domain"/>
    <property type="match status" value="1"/>
</dbReference>
<dbReference type="CDD" id="cd00082">
    <property type="entry name" value="HisKA"/>
    <property type="match status" value="1"/>
</dbReference>
<dbReference type="Gene3D" id="1.10.287.130">
    <property type="match status" value="1"/>
</dbReference>